<keyword evidence="14" id="KW-1185">Reference proteome</keyword>
<evidence type="ECO:0000256" key="11">
    <source>
        <dbReference type="SAM" id="Phobius"/>
    </source>
</evidence>
<dbReference type="GO" id="GO:0015627">
    <property type="term" value="C:type II protein secretion system complex"/>
    <property type="evidence" value="ECO:0007669"/>
    <property type="project" value="InterPro"/>
</dbReference>
<evidence type="ECO:0000256" key="7">
    <source>
        <dbReference type="ARBA" id="ARBA00022989"/>
    </source>
</evidence>
<evidence type="ECO:0000313" key="13">
    <source>
        <dbReference type="EMBL" id="RDE05152.1"/>
    </source>
</evidence>
<evidence type="ECO:0000259" key="12">
    <source>
        <dbReference type="Pfam" id="PF12019"/>
    </source>
</evidence>
<keyword evidence="5" id="KW-0997">Cell inner membrane</keyword>
<keyword evidence="4" id="KW-0488">Methylation</keyword>
<sequence length="160" mass="17219">MPISAAGNRRSRAARVPERGFTLVELMIVITIIGLASAAVALSLPDPRGRLDEEAERFAARTRVARDFAIINARPASVWVTAGGYGFEQRRGGAWSAAADGPLQVTQWGQGTRPLLATQRERIVFDPTGLADHGFDLQLVRDDANRTVRIGADGSVRLVG</sequence>
<dbReference type="Pfam" id="PF07963">
    <property type="entry name" value="N_methyl"/>
    <property type="match status" value="1"/>
</dbReference>
<dbReference type="RefSeq" id="WP_114687223.1">
    <property type="nucleotide sequence ID" value="NZ_QQNB01000002.1"/>
</dbReference>
<dbReference type="OrthoDB" id="7189369at2"/>
<dbReference type="Gene3D" id="3.55.40.10">
    <property type="entry name" value="minor pseudopilin epsh domain"/>
    <property type="match status" value="1"/>
</dbReference>
<evidence type="ECO:0000256" key="10">
    <source>
        <dbReference type="ARBA" id="ARBA00030775"/>
    </source>
</evidence>
<name>A0A369VVR1_9SPHN</name>
<dbReference type="GO" id="GO:0005886">
    <property type="term" value="C:plasma membrane"/>
    <property type="evidence" value="ECO:0007669"/>
    <property type="project" value="UniProtKB-SubCell"/>
</dbReference>
<evidence type="ECO:0000256" key="4">
    <source>
        <dbReference type="ARBA" id="ARBA00022481"/>
    </source>
</evidence>
<dbReference type="InterPro" id="IPR022346">
    <property type="entry name" value="T2SS_GspH"/>
</dbReference>
<feature type="transmembrane region" description="Helical" evidence="11">
    <location>
        <begin position="21"/>
        <end position="44"/>
    </location>
</feature>
<keyword evidence="3" id="KW-1003">Cell membrane</keyword>
<dbReference type="InterPro" id="IPR045584">
    <property type="entry name" value="Pilin-like"/>
</dbReference>
<proteinExistence type="inferred from homology"/>
<gene>
    <name evidence="13" type="primary">gspH</name>
    <name evidence="13" type="ORF">DVW87_07680</name>
</gene>
<dbReference type="InterPro" id="IPR002416">
    <property type="entry name" value="T2SS_protein-GspH"/>
</dbReference>
<dbReference type="Pfam" id="PF12019">
    <property type="entry name" value="GspH"/>
    <property type="match status" value="1"/>
</dbReference>
<accession>A0A369VVR1</accession>
<dbReference type="NCBIfam" id="TIGR02532">
    <property type="entry name" value="IV_pilin_GFxxxE"/>
    <property type="match status" value="1"/>
</dbReference>
<comment type="subcellular location">
    <subcellularLocation>
        <location evidence="1">Cell inner membrane</location>
        <topology evidence="1">Single-pass membrane protein</topology>
    </subcellularLocation>
</comment>
<comment type="similarity">
    <text evidence="9">Belongs to the GSP H family.</text>
</comment>
<dbReference type="EMBL" id="QQNB01000002">
    <property type="protein sequence ID" value="RDE05152.1"/>
    <property type="molecule type" value="Genomic_DNA"/>
</dbReference>
<evidence type="ECO:0000256" key="3">
    <source>
        <dbReference type="ARBA" id="ARBA00022475"/>
    </source>
</evidence>
<evidence type="ECO:0000256" key="1">
    <source>
        <dbReference type="ARBA" id="ARBA00004377"/>
    </source>
</evidence>
<keyword evidence="6 11" id="KW-0812">Transmembrane</keyword>
<comment type="caution">
    <text evidence="13">The sequence shown here is derived from an EMBL/GenBank/DDBJ whole genome shotgun (WGS) entry which is preliminary data.</text>
</comment>
<dbReference type="AlphaFoldDB" id="A0A369VVR1"/>
<feature type="domain" description="General secretion pathway GspH" evidence="12">
    <location>
        <begin position="54"/>
        <end position="154"/>
    </location>
</feature>
<dbReference type="Proteomes" id="UP000253918">
    <property type="component" value="Unassembled WGS sequence"/>
</dbReference>
<organism evidence="13 14">
    <name type="scientific">Sphingomonas aracearum</name>
    <dbReference type="NCBI Taxonomy" id="2283317"/>
    <lineage>
        <taxon>Bacteria</taxon>
        <taxon>Pseudomonadati</taxon>
        <taxon>Pseudomonadota</taxon>
        <taxon>Alphaproteobacteria</taxon>
        <taxon>Sphingomonadales</taxon>
        <taxon>Sphingomonadaceae</taxon>
        <taxon>Sphingomonas</taxon>
    </lineage>
</organism>
<protein>
    <recommendedName>
        <fullName evidence="2">Type II secretion system protein H</fullName>
    </recommendedName>
    <alternativeName>
        <fullName evidence="10">General secretion pathway protein H</fullName>
    </alternativeName>
</protein>
<keyword evidence="8 11" id="KW-0472">Membrane</keyword>
<reference evidence="13 14" key="1">
    <citation type="submission" date="2018-07" db="EMBL/GenBank/DDBJ databases">
        <title>a novel species of Sphingomonas isolated from the rhizosphere soil of Araceae plant.</title>
        <authorList>
            <person name="Zhiyong W."/>
            <person name="Qinglan Z."/>
            <person name="Zhiwei F."/>
            <person name="Ding X."/>
            <person name="Gejiao W."/>
            <person name="Shixue Z."/>
        </authorList>
    </citation>
    <scope>NUCLEOTIDE SEQUENCE [LARGE SCALE GENOMIC DNA]</scope>
    <source>
        <strain evidence="13 14">WZY 27</strain>
    </source>
</reference>
<dbReference type="PROSITE" id="PS00409">
    <property type="entry name" value="PROKAR_NTER_METHYL"/>
    <property type="match status" value="1"/>
</dbReference>
<evidence type="ECO:0000256" key="2">
    <source>
        <dbReference type="ARBA" id="ARBA00021549"/>
    </source>
</evidence>
<evidence type="ECO:0000256" key="5">
    <source>
        <dbReference type="ARBA" id="ARBA00022519"/>
    </source>
</evidence>
<evidence type="ECO:0000256" key="6">
    <source>
        <dbReference type="ARBA" id="ARBA00022692"/>
    </source>
</evidence>
<dbReference type="SUPFAM" id="SSF54523">
    <property type="entry name" value="Pili subunits"/>
    <property type="match status" value="1"/>
</dbReference>
<dbReference type="PRINTS" id="PR00885">
    <property type="entry name" value="BCTERIALGSPH"/>
</dbReference>
<evidence type="ECO:0000256" key="8">
    <source>
        <dbReference type="ARBA" id="ARBA00023136"/>
    </source>
</evidence>
<dbReference type="InterPro" id="IPR012902">
    <property type="entry name" value="N_methyl_site"/>
</dbReference>
<keyword evidence="7 11" id="KW-1133">Transmembrane helix</keyword>
<dbReference type="GO" id="GO:0015628">
    <property type="term" value="P:protein secretion by the type II secretion system"/>
    <property type="evidence" value="ECO:0007669"/>
    <property type="project" value="InterPro"/>
</dbReference>
<evidence type="ECO:0000313" key="14">
    <source>
        <dbReference type="Proteomes" id="UP000253918"/>
    </source>
</evidence>
<evidence type="ECO:0000256" key="9">
    <source>
        <dbReference type="ARBA" id="ARBA00025772"/>
    </source>
</evidence>